<reference evidence="3 4" key="1">
    <citation type="submission" date="2017-08" db="EMBL/GenBank/DDBJ databases">
        <authorList>
            <person name="de Groot N.N."/>
        </authorList>
    </citation>
    <scope>NUCLEOTIDE SEQUENCE [LARGE SCALE GENOMIC DNA]</scope>
    <source>
        <strain evidence="3 4">USBA 78</strain>
    </source>
</reference>
<evidence type="ECO:0000313" key="4">
    <source>
        <dbReference type="Proteomes" id="UP000219068"/>
    </source>
</evidence>
<evidence type="ECO:0000313" key="3">
    <source>
        <dbReference type="EMBL" id="SOC30907.1"/>
    </source>
</evidence>
<dbReference type="AlphaFoldDB" id="A0A285U206"/>
<sequence>MRKNKDLWVDWLTKYETETQNMRLGENYSLAESLFETLNDISAETRGAREIRPTDRSITGLLKVAPDQPQIPFESSLERDFAILMTGRRGVFSIEAQPVTIRYLDDFGKERTYTPDFLITRYRHELERPEPGLHTMLVEIKYTSDLNGKNQPTLLQKFKHAKQWAEFKGWSFSVFTEKEIRTSELERARELLPYRFLDSDTPVESAIDLFVQQHKVATIRQITDALHNFSEEQVHTEVLKMLATHQLFADDDSRLDADLSIYS</sequence>
<organism evidence="3 4">
    <name type="scientific">Thalassospira xiamenensis</name>
    <dbReference type="NCBI Taxonomy" id="220697"/>
    <lineage>
        <taxon>Bacteria</taxon>
        <taxon>Pseudomonadati</taxon>
        <taxon>Pseudomonadota</taxon>
        <taxon>Alphaproteobacteria</taxon>
        <taxon>Rhodospirillales</taxon>
        <taxon>Thalassospiraceae</taxon>
        <taxon>Thalassospira</taxon>
    </lineage>
</organism>
<dbReference type="Pfam" id="PF08722">
    <property type="entry name" value="Tn7_TnsA-like_N"/>
    <property type="match status" value="1"/>
</dbReference>
<protein>
    <submittedName>
        <fullName evidence="3">TnsA endonuclease N terminal</fullName>
    </submittedName>
</protein>
<proteinExistence type="predicted"/>
<keyword evidence="3" id="KW-0378">Hydrolase</keyword>
<keyword evidence="3" id="KW-0540">Nuclease</keyword>
<dbReference type="EMBL" id="OBMM01000011">
    <property type="protein sequence ID" value="SOC30907.1"/>
    <property type="molecule type" value="Genomic_DNA"/>
</dbReference>
<dbReference type="Gene3D" id="3.40.1350.10">
    <property type="match status" value="1"/>
</dbReference>
<keyword evidence="3" id="KW-0255">Endonuclease</keyword>
<name>A0A285U206_9PROT</name>
<accession>A0A285U206</accession>
<evidence type="ECO:0000313" key="2">
    <source>
        <dbReference type="EMBL" id="SOC29817.1"/>
    </source>
</evidence>
<dbReference type="Proteomes" id="UP000219068">
    <property type="component" value="Unassembled WGS sequence"/>
</dbReference>
<dbReference type="InterPro" id="IPR014833">
    <property type="entry name" value="TnsA_N"/>
</dbReference>
<dbReference type="RefSeq" id="WP_170954209.1">
    <property type="nucleotide sequence ID" value="NZ_OBMM01000007.1"/>
</dbReference>
<dbReference type="EMBL" id="OBMM01000007">
    <property type="protein sequence ID" value="SOC29817.1"/>
    <property type="molecule type" value="Genomic_DNA"/>
</dbReference>
<gene>
    <name evidence="2" type="ORF">SAMN05428964_107295</name>
    <name evidence="3" type="ORF">SAMN05428964_1117</name>
</gene>
<dbReference type="GO" id="GO:0003676">
    <property type="term" value="F:nucleic acid binding"/>
    <property type="evidence" value="ECO:0007669"/>
    <property type="project" value="InterPro"/>
</dbReference>
<feature type="domain" description="TnsA endonuclease N-terminal" evidence="1">
    <location>
        <begin position="91"/>
        <end position="177"/>
    </location>
</feature>
<dbReference type="GO" id="GO:0004519">
    <property type="term" value="F:endonuclease activity"/>
    <property type="evidence" value="ECO:0007669"/>
    <property type="project" value="UniProtKB-KW"/>
</dbReference>
<dbReference type="InterPro" id="IPR011856">
    <property type="entry name" value="tRNA_endonuc-like_dom_sf"/>
</dbReference>
<evidence type="ECO:0000259" key="1">
    <source>
        <dbReference type="Pfam" id="PF08722"/>
    </source>
</evidence>